<reference evidence="5 6" key="1">
    <citation type="journal article" date="2019" name="Anaerobe">
        <title>Detection of Robinsoniella peoriensis in multiple bone samples of a trauma patient.</title>
        <authorList>
            <person name="Schrottner P."/>
            <person name="Hartwich K."/>
            <person name="Bunk B."/>
            <person name="Schober I."/>
            <person name="Helbig S."/>
            <person name="Rudolph W.W."/>
            <person name="Gunzer F."/>
        </authorList>
    </citation>
    <scope>NUCLEOTIDE SEQUENCE [LARGE SCALE GENOMIC DNA]</scope>
    <source>
        <strain evidence="5 6">DSM 106044</strain>
    </source>
</reference>
<dbReference type="RefSeq" id="WP_044297424.1">
    <property type="nucleotide sequence ID" value="NZ_CABMJZ010000140.1"/>
</dbReference>
<keyword evidence="6" id="KW-1185">Reference proteome</keyword>
<accession>A0A4U8Q7F5</accession>
<keyword evidence="3" id="KW-0804">Transcription</keyword>
<dbReference type="GO" id="GO:0043565">
    <property type="term" value="F:sequence-specific DNA binding"/>
    <property type="evidence" value="ECO:0007669"/>
    <property type="project" value="InterPro"/>
</dbReference>
<protein>
    <submittedName>
        <fullName evidence="5">Melibiose operon regulatory protein</fullName>
    </submittedName>
</protein>
<comment type="caution">
    <text evidence="5">The sequence shown here is derived from an EMBL/GenBank/DDBJ whole genome shotgun (WGS) entry which is preliminary data.</text>
</comment>
<evidence type="ECO:0000259" key="4">
    <source>
        <dbReference type="PROSITE" id="PS01124"/>
    </source>
</evidence>
<dbReference type="Gene3D" id="2.60.120.280">
    <property type="entry name" value="Regulatory protein AraC"/>
    <property type="match status" value="1"/>
</dbReference>
<name>A0A4U8Q7F5_9FIRM</name>
<organism evidence="5 6">
    <name type="scientific">Robinsoniella peoriensis</name>
    <dbReference type="NCBI Taxonomy" id="180332"/>
    <lineage>
        <taxon>Bacteria</taxon>
        <taxon>Bacillati</taxon>
        <taxon>Bacillota</taxon>
        <taxon>Clostridia</taxon>
        <taxon>Lachnospirales</taxon>
        <taxon>Lachnospiraceae</taxon>
        <taxon>Robinsoniella</taxon>
    </lineage>
</organism>
<dbReference type="Gene3D" id="1.10.10.60">
    <property type="entry name" value="Homeodomain-like"/>
    <property type="match status" value="1"/>
</dbReference>
<evidence type="ECO:0000313" key="6">
    <source>
        <dbReference type="Proteomes" id="UP000306509"/>
    </source>
</evidence>
<dbReference type="Pfam" id="PF02311">
    <property type="entry name" value="AraC_binding"/>
    <property type="match status" value="1"/>
</dbReference>
<dbReference type="AlphaFoldDB" id="A0A4U8Q7F5"/>
<dbReference type="PROSITE" id="PS01124">
    <property type="entry name" value="HTH_ARAC_FAMILY_2"/>
    <property type="match status" value="1"/>
</dbReference>
<dbReference type="OrthoDB" id="9813413at2"/>
<feature type="domain" description="HTH araC/xylS-type" evidence="4">
    <location>
        <begin position="163"/>
        <end position="261"/>
    </location>
</feature>
<dbReference type="PANTHER" id="PTHR43280:SF2">
    <property type="entry name" value="HTH-TYPE TRANSCRIPTIONAL REGULATOR EXSA"/>
    <property type="match status" value="1"/>
</dbReference>
<evidence type="ECO:0000256" key="1">
    <source>
        <dbReference type="ARBA" id="ARBA00023015"/>
    </source>
</evidence>
<dbReference type="STRING" id="180332.GCA_000797495_03599"/>
<dbReference type="InterPro" id="IPR018060">
    <property type="entry name" value="HTH_AraC"/>
</dbReference>
<dbReference type="PROSITE" id="PS00041">
    <property type="entry name" value="HTH_ARAC_FAMILY_1"/>
    <property type="match status" value="1"/>
</dbReference>
<dbReference type="EMBL" id="QGQD01000057">
    <property type="protein sequence ID" value="TLD00264.1"/>
    <property type="molecule type" value="Genomic_DNA"/>
</dbReference>
<dbReference type="Pfam" id="PF12833">
    <property type="entry name" value="HTH_18"/>
    <property type="match status" value="1"/>
</dbReference>
<dbReference type="SUPFAM" id="SSF46689">
    <property type="entry name" value="Homeodomain-like"/>
    <property type="match status" value="2"/>
</dbReference>
<dbReference type="SMART" id="SM00342">
    <property type="entry name" value="HTH_ARAC"/>
    <property type="match status" value="1"/>
</dbReference>
<evidence type="ECO:0000313" key="5">
    <source>
        <dbReference type="EMBL" id="TLD00264.1"/>
    </source>
</evidence>
<gene>
    <name evidence="5" type="primary">melR_12</name>
    <name evidence="5" type="ORF">DSM106044_02932</name>
</gene>
<dbReference type="InterPro" id="IPR037923">
    <property type="entry name" value="HTH-like"/>
</dbReference>
<proteinExistence type="predicted"/>
<dbReference type="PANTHER" id="PTHR43280">
    <property type="entry name" value="ARAC-FAMILY TRANSCRIPTIONAL REGULATOR"/>
    <property type="match status" value="1"/>
</dbReference>
<sequence>MESRYSKSLSVFYAGREKCESGHFFGPALRPHYLMHVVVKGKGTYETGGQKMHLKMGDVFLIYPNEMTLYRADDQEPWEYAWVAFDGYEAKRILKRTGFQGHKLTFQPEQTDLFIERMQKLAQIFLEHEEDEFELTGMFYQVMALMVRESDEPKESYEQQYFQKAVDYICHNYGYPIKISDIAKYVGIDRTYLYKIFMDVEQCAPKQFLIQFRLKTAMNMLETMKYSITETAYSCGFKDAASFCNHFKKFTEMTPKQYQRYQKNVK</sequence>
<dbReference type="CDD" id="cd06986">
    <property type="entry name" value="cupin_MmsR-like_N"/>
    <property type="match status" value="1"/>
</dbReference>
<keyword evidence="1" id="KW-0805">Transcription regulation</keyword>
<dbReference type="SUPFAM" id="SSF51215">
    <property type="entry name" value="Regulatory protein AraC"/>
    <property type="match status" value="1"/>
</dbReference>
<dbReference type="Proteomes" id="UP000306509">
    <property type="component" value="Unassembled WGS sequence"/>
</dbReference>
<dbReference type="InterPro" id="IPR018062">
    <property type="entry name" value="HTH_AraC-typ_CS"/>
</dbReference>
<evidence type="ECO:0000256" key="3">
    <source>
        <dbReference type="ARBA" id="ARBA00023163"/>
    </source>
</evidence>
<dbReference type="InterPro" id="IPR003313">
    <property type="entry name" value="AraC-bd"/>
</dbReference>
<dbReference type="GO" id="GO:0003700">
    <property type="term" value="F:DNA-binding transcription factor activity"/>
    <property type="evidence" value="ECO:0007669"/>
    <property type="project" value="InterPro"/>
</dbReference>
<evidence type="ECO:0000256" key="2">
    <source>
        <dbReference type="ARBA" id="ARBA00023125"/>
    </source>
</evidence>
<dbReference type="InterPro" id="IPR009057">
    <property type="entry name" value="Homeodomain-like_sf"/>
</dbReference>
<keyword evidence="2" id="KW-0238">DNA-binding</keyword>